<dbReference type="AlphaFoldDB" id="A0A173XXW5"/>
<organism evidence="1 2">
    <name type="scientific">Clostridium disporicum</name>
    <dbReference type="NCBI Taxonomy" id="84024"/>
    <lineage>
        <taxon>Bacteria</taxon>
        <taxon>Bacillati</taxon>
        <taxon>Bacillota</taxon>
        <taxon>Clostridia</taxon>
        <taxon>Eubacteriales</taxon>
        <taxon>Clostridiaceae</taxon>
        <taxon>Clostridium</taxon>
    </lineage>
</organism>
<dbReference type="GeneID" id="83011447"/>
<dbReference type="RefSeq" id="WP_042396752.1">
    <property type="nucleotide sequence ID" value="NZ_CYYT01000002.1"/>
</dbReference>
<accession>A0A173XXW5</accession>
<sequence>MTKKQFGIIFTLMALIVCVGVLSMKLNENGLNDPTSLEAVLKQNTDKTNESEASTEETLSTSEYFYSMRLTKEQQDDKYVDDMKAITEDANASQESKDVANNALVAKAKMKDQESRVESEIRNKGYEDSLCMINDNGTVKVYVKVDDVLAEEDAATIKKIVEDITTLSDVDITSMK</sequence>
<gene>
    <name evidence="1" type="ORF">ERS852470_00946</name>
</gene>
<reference evidence="1 2" key="1">
    <citation type="submission" date="2015-09" db="EMBL/GenBank/DDBJ databases">
        <authorList>
            <consortium name="Pathogen Informatics"/>
        </authorList>
    </citation>
    <scope>NUCLEOTIDE SEQUENCE [LARGE SCALE GENOMIC DNA]</scope>
    <source>
        <strain evidence="1 2">2789STDY5834855</strain>
    </source>
</reference>
<evidence type="ECO:0000313" key="2">
    <source>
        <dbReference type="Proteomes" id="UP000095558"/>
    </source>
</evidence>
<dbReference type="InterPro" id="IPR024232">
    <property type="entry name" value="SpoIIIAH"/>
</dbReference>
<dbReference type="EMBL" id="CYZV01000008">
    <property type="protein sequence ID" value="CUN88843.1"/>
    <property type="molecule type" value="Genomic_DNA"/>
</dbReference>
<dbReference type="OrthoDB" id="1707181at2"/>
<dbReference type="InterPro" id="IPR038503">
    <property type="entry name" value="SpoIIIAH_sf"/>
</dbReference>
<protein>
    <submittedName>
        <fullName evidence="1">Stage III sporulation protein AH</fullName>
    </submittedName>
</protein>
<dbReference type="Proteomes" id="UP000095558">
    <property type="component" value="Unassembled WGS sequence"/>
</dbReference>
<dbReference type="Gene3D" id="1.10.287.4300">
    <property type="entry name" value="Stage III sporulation protein AH-like"/>
    <property type="match status" value="1"/>
</dbReference>
<dbReference type="Pfam" id="PF12685">
    <property type="entry name" value="SpoIIIAH"/>
    <property type="match status" value="1"/>
</dbReference>
<evidence type="ECO:0000313" key="1">
    <source>
        <dbReference type="EMBL" id="CUN88843.1"/>
    </source>
</evidence>
<name>A0A173XXW5_9CLOT</name>
<proteinExistence type="predicted"/>